<dbReference type="EMBL" id="JAPUUL010001339">
    <property type="protein sequence ID" value="KAJ8127671.1"/>
    <property type="molecule type" value="Genomic_DNA"/>
</dbReference>
<proteinExistence type="predicted"/>
<comment type="caution">
    <text evidence="1">The sequence shown here is derived from an EMBL/GenBank/DDBJ whole genome shotgun (WGS) entry which is preliminary data.</text>
</comment>
<protein>
    <submittedName>
        <fullName evidence="1">Uncharacterized protein</fullName>
    </submittedName>
</protein>
<sequence length="926" mass="103762">MATAPSHGREESIHDDTTLSLSIDEFSRVAKNTRSQLRFDVDWVFYRLDDIRARSVRLFGRIKGSEQDLEDPAWAEQEKKLLNLLKYSVSNPDTIGEGVSLQAKVINGKKCLKICLERDADEAIAKNIEMVKHLAEKWGFDNVRVLGRSLYRVGLPTQGLSVQPEPIEVAVRLASSSALGSRLDPINKKQMPTPIMTLGGVVLIDGRLYGLTTGHGASRIMEGELLATQAQELSQPDVQPSTPKSEDLDPQSPKEGLTPPSSLGILRGKEIGAVQWTQRFGRIGKRRYPGEEPLQQKRHFGMGADWAILEFDDDDIPPNMIFELHLPNKLLWPGEGMEEMVNYNLVQETVTATQLVQSLEKGIVHCLVVTSSSIIPGFIAVTTSSLILDGEKFDVFRIYTDDPFKYGDSGSWVLVRNALCGIIFVGIRGASTNEPISRSQEAAGGESSKRPEEEQIPGAYMIPIEDVFQSISTTLSATVCLPTLDDWRIWFLRSQRRAQRWSTPAARHPETWVPRQLELELYLAQKQSQNRERMGNGMEIVRLQSTAVGSCLAAIPRPKLGEFTRSILEEFSGLRCETLDHLLLLGEVCPLSSALRPGLKRWIKDYRKSRFHDQRTFASSVILERFIYTQAGENLLGMLLILWKTQRGSAQRTERPKAEDQSRRIAWLALLLSSLYGIMGVPVVVIPSMDQLQIFAYCVIAAFKDKDLNHLYLISDANDSGKALPSTNNWLTSPPSRPNLFRRRLARAVSWISGENEKEELLTVNRVLHTVTRDALWNHTVFYTSRLLVLMQRIATGGRTQVLVCGGSYCSWAGFYAAVVLGLEVESRQLNPDNALFGFTAPYGHLGNKDSRYNSSLSIPADVLLFPEGGDPTFWKGSSLRSRRWRKLLKEPEDPGEPFRAKRRNEGHPGAVMWPKDVMVVTLEAL</sequence>
<accession>A0ACC2JJG5</accession>
<gene>
    <name evidence="1" type="ORF">O1611_g5963</name>
</gene>
<name>A0ACC2JJG5_9PEZI</name>
<keyword evidence="2" id="KW-1185">Reference proteome</keyword>
<evidence type="ECO:0000313" key="1">
    <source>
        <dbReference type="EMBL" id="KAJ8127671.1"/>
    </source>
</evidence>
<reference evidence="1" key="1">
    <citation type="submission" date="2022-12" db="EMBL/GenBank/DDBJ databases">
        <title>Genome Sequence of Lasiodiplodia mahajangana.</title>
        <authorList>
            <person name="Buettner E."/>
        </authorList>
    </citation>
    <scope>NUCLEOTIDE SEQUENCE</scope>
    <source>
        <strain evidence="1">VT137</strain>
    </source>
</reference>
<dbReference type="Proteomes" id="UP001153332">
    <property type="component" value="Unassembled WGS sequence"/>
</dbReference>
<evidence type="ECO:0000313" key="2">
    <source>
        <dbReference type="Proteomes" id="UP001153332"/>
    </source>
</evidence>
<organism evidence="1 2">
    <name type="scientific">Lasiodiplodia mahajangana</name>
    <dbReference type="NCBI Taxonomy" id="1108764"/>
    <lineage>
        <taxon>Eukaryota</taxon>
        <taxon>Fungi</taxon>
        <taxon>Dikarya</taxon>
        <taxon>Ascomycota</taxon>
        <taxon>Pezizomycotina</taxon>
        <taxon>Dothideomycetes</taxon>
        <taxon>Dothideomycetes incertae sedis</taxon>
        <taxon>Botryosphaeriales</taxon>
        <taxon>Botryosphaeriaceae</taxon>
        <taxon>Lasiodiplodia</taxon>
    </lineage>
</organism>